<keyword evidence="6" id="KW-1185">Reference proteome</keyword>
<gene>
    <name evidence="5" type="ORF">SCH01S_16_00010</name>
</gene>
<evidence type="ECO:0000256" key="2">
    <source>
        <dbReference type="SAM" id="Coils"/>
    </source>
</evidence>
<dbReference type="InterPro" id="IPR015943">
    <property type="entry name" value="WD40/YVTN_repeat-like_dom_sf"/>
</dbReference>
<evidence type="ECO:0000259" key="4">
    <source>
        <dbReference type="Pfam" id="PF15902"/>
    </source>
</evidence>
<feature type="domain" description="Sortilin N-terminal" evidence="4">
    <location>
        <begin position="131"/>
        <end position="253"/>
    </location>
</feature>
<evidence type="ECO:0000256" key="1">
    <source>
        <dbReference type="ARBA" id="ARBA00022737"/>
    </source>
</evidence>
<dbReference type="Gene3D" id="2.130.10.10">
    <property type="entry name" value="YVTN repeat-like/Quinoprotein amine dehydrogenase"/>
    <property type="match status" value="4"/>
</dbReference>
<dbReference type="CDD" id="cd15482">
    <property type="entry name" value="Sialidase_non-viral"/>
    <property type="match status" value="2"/>
</dbReference>
<feature type="chain" id="PRO_5002429786" description="Sortilin N-terminal domain-containing protein" evidence="3">
    <location>
        <begin position="30"/>
        <end position="1062"/>
    </location>
</feature>
<feature type="signal peptide" evidence="3">
    <location>
        <begin position="1"/>
        <end position="29"/>
    </location>
</feature>
<dbReference type="EMBL" id="BBWU01000016">
    <property type="protein sequence ID" value="GAO38485.1"/>
    <property type="molecule type" value="Genomic_DNA"/>
</dbReference>
<evidence type="ECO:0000256" key="3">
    <source>
        <dbReference type="SAM" id="SignalP"/>
    </source>
</evidence>
<protein>
    <recommendedName>
        <fullName evidence="4">Sortilin N-terminal domain-containing protein</fullName>
    </recommendedName>
</protein>
<evidence type="ECO:0000313" key="6">
    <source>
        <dbReference type="Proteomes" id="UP000033202"/>
    </source>
</evidence>
<dbReference type="PANTHER" id="PTHR12106">
    <property type="entry name" value="SORTILIN RELATED"/>
    <property type="match status" value="1"/>
</dbReference>
<dbReference type="Proteomes" id="UP000033202">
    <property type="component" value="Unassembled WGS sequence"/>
</dbReference>
<name>A0A0E9MMY4_9SPHN</name>
<dbReference type="InterPro" id="IPR036278">
    <property type="entry name" value="Sialidase_sf"/>
</dbReference>
<dbReference type="PANTHER" id="PTHR12106:SF27">
    <property type="entry name" value="SORTILIN-RELATED RECEPTOR"/>
    <property type="match status" value="1"/>
</dbReference>
<dbReference type="OrthoDB" id="9764804at2"/>
<proteinExistence type="predicted"/>
<comment type="caution">
    <text evidence="5">The sequence shown here is derived from an EMBL/GenBank/DDBJ whole genome shotgun (WGS) entry which is preliminary data.</text>
</comment>
<dbReference type="InterPro" id="IPR050310">
    <property type="entry name" value="VPS10-sortilin"/>
</dbReference>
<reference evidence="5 6" key="1">
    <citation type="submission" date="2015-04" db="EMBL/GenBank/DDBJ databases">
        <title>Whole genome shotgun sequence of Sphingomonas changbaiensis NBRC 104936.</title>
        <authorList>
            <person name="Katano-Makiyama Y."/>
            <person name="Hosoyama A."/>
            <person name="Hashimoto M."/>
            <person name="Noguchi M."/>
            <person name="Tsuchikane K."/>
            <person name="Ohji S."/>
            <person name="Yamazoe A."/>
            <person name="Ichikawa N."/>
            <person name="Kimura A."/>
            <person name="Fujita N."/>
        </authorList>
    </citation>
    <scope>NUCLEOTIDE SEQUENCE [LARGE SCALE GENOMIC DNA]</scope>
    <source>
        <strain evidence="5 6">NBRC 104936</strain>
    </source>
</reference>
<accession>A0A0E9MMY4</accession>
<dbReference type="SUPFAM" id="SSF110296">
    <property type="entry name" value="Oligoxyloglucan reducing end-specific cellobiohydrolase"/>
    <property type="match status" value="1"/>
</dbReference>
<evidence type="ECO:0000313" key="5">
    <source>
        <dbReference type="EMBL" id="GAO38485.1"/>
    </source>
</evidence>
<dbReference type="RefSeq" id="WP_046347338.1">
    <property type="nucleotide sequence ID" value="NZ_BBWU01000016.1"/>
</dbReference>
<dbReference type="AlphaFoldDB" id="A0A0E9MMY4"/>
<dbReference type="SUPFAM" id="SSF50939">
    <property type="entry name" value="Sialidases"/>
    <property type="match status" value="1"/>
</dbReference>
<dbReference type="Pfam" id="PF15902">
    <property type="entry name" value="Sortilin-Vps10"/>
    <property type="match status" value="2"/>
</dbReference>
<keyword evidence="3" id="KW-0732">Signal</keyword>
<dbReference type="InterPro" id="IPR031778">
    <property type="entry name" value="Sortilin_N"/>
</dbReference>
<dbReference type="Gene3D" id="2.60.40.4070">
    <property type="match status" value="1"/>
</dbReference>
<keyword evidence="1" id="KW-0677">Repeat</keyword>
<feature type="coiled-coil region" evidence="2">
    <location>
        <begin position="1023"/>
        <end position="1050"/>
    </location>
</feature>
<feature type="domain" description="Sortilin N-terminal" evidence="4">
    <location>
        <begin position="596"/>
        <end position="724"/>
    </location>
</feature>
<organism evidence="5 6">
    <name type="scientific">Sphingomonas changbaiensis NBRC 104936</name>
    <dbReference type="NCBI Taxonomy" id="1219043"/>
    <lineage>
        <taxon>Bacteria</taxon>
        <taxon>Pseudomonadati</taxon>
        <taxon>Pseudomonadota</taxon>
        <taxon>Alphaproteobacteria</taxon>
        <taxon>Sphingomonadales</taxon>
        <taxon>Sphingomonadaceae</taxon>
        <taxon>Sphingomonas</taxon>
    </lineage>
</organism>
<sequence length="1062" mass="116299">MTFRSRVRVGASLLAFASFALVGASAAQADVPDDPSNPLAQLHYRMIGPGGNRIAAVTGEPGNSQVIYAGAADGGIWKTSDAGINWKPVFDDKDVSAIGALTVAPSDHKVVWAGTGETWIVRPDYSMGNGVYKSTDGGETWTHMGLELTGHVGRILIDPKDSNIVYVCALGQAYRPQQERGIYKTTDGGKTWTRSLFVDENTGCSELSMDPKDPNTVFAGMWQVDIKTWNLNSGGKGSGVYVTHDGGKSWSKVAGHGLPAADKVIGKVAVQVAPTDPNRVYALIQEDTPRFYRSDDAGKTWRVVNQQHVLSERSSYYTRFAVAPDDENFIYVAAVRVVYSHDGGTTIEEAEDLPGDVHDVWYDPLNPARVMIAHDHGLTVSVNNRKSYETFALPVAQMYHAFTDDQIPYNVYGNRQDEPTFRGPSNNIYAGRGGAPSGGKITAADWTQIGGCEPGFSIPDWKDNNIVWSGCYNGDLTRMDLRSGQMRWVSPWPSAAYGWAPKDVKQRFHWSMPIAISPHDNEKVYVGSQNVHMTQNGGQSWQVISPDLTGNDKTHQLDSGGMHADNLMVFEGSALYSIAESPVQAGLIWTGATDGTVSITRDGGKTWENVTKNITGMPPLGIIWSIEPSKFDAGTAYIVNNMQQSTGDYNAYVYKTADFGKTWKLISGGIPKSVNSSAHTLAEDPTRPGLLYLGTDNFIYVTWDDGDHWSLLRNNMPPAPIYWLTVQKRYNDLVVATYGRGFWILDDLKPIQEFDKAKASSAPVTFFKPRDTYRYRAMNNTHAMDTYNKAVGDNPPPGVPLNYYLKAPARSVKITVLDKDGKVVRQLTGPGKAGVNRQWWDLRHDAPTTVKLLNSPPGEPWVTVGKDGWRPLVHWRRYADGPVVATGDYTVKIDADGQVATQPLSVLRDPKSIGSDATIKANTDFLLGVVADLDSAAAVINRIEQVRKQISDLREQHGSDRAYAKQIAAGDKLDAQLKDVESLYFPLQLTGKIEDAFRVPTRIYGNLANLGWLTEGGADLPPTDQAVQMRAEIEQQLASAKQKADALEQKAIPAFLASAPSN</sequence>
<dbReference type="STRING" id="1219043.SCH01S_16_00010"/>
<keyword evidence="2" id="KW-0175">Coiled coil</keyword>